<evidence type="ECO:0000256" key="8">
    <source>
        <dbReference type="ARBA" id="ARBA00023211"/>
    </source>
</evidence>
<dbReference type="Proteomes" id="UP000694405">
    <property type="component" value="Chromosome 11"/>
</dbReference>
<dbReference type="SUPFAM" id="SSF69103">
    <property type="entry name" value="Arp2/3 complex 16 kDa subunit ARPC5"/>
    <property type="match status" value="1"/>
</dbReference>
<feature type="compositionally biased region" description="Pro residues" evidence="14">
    <location>
        <begin position="309"/>
        <end position="323"/>
    </location>
</feature>
<evidence type="ECO:0000256" key="4">
    <source>
        <dbReference type="ARBA" id="ARBA00022490"/>
    </source>
</evidence>
<evidence type="ECO:0000256" key="5">
    <source>
        <dbReference type="ARBA" id="ARBA00022723"/>
    </source>
</evidence>
<evidence type="ECO:0000256" key="3">
    <source>
        <dbReference type="ARBA" id="ARBA00006084"/>
    </source>
</evidence>
<comment type="similarity">
    <text evidence="10">Belongs to the PPP phosphatase family. PP-6 (PP-V) subfamily.</text>
</comment>
<reference evidence="15" key="2">
    <citation type="submission" date="2025-08" db="UniProtKB">
        <authorList>
            <consortium name="Ensembl"/>
        </authorList>
    </citation>
    <scope>IDENTIFICATION</scope>
</reference>
<proteinExistence type="inferred from homology"/>
<dbReference type="InterPro" id="IPR029052">
    <property type="entry name" value="Metallo-depent_PP-like"/>
</dbReference>
<dbReference type="PROSITE" id="PS00125">
    <property type="entry name" value="SER_THR_PHOSPHATASE"/>
    <property type="match status" value="1"/>
</dbReference>
<keyword evidence="7" id="KW-0904">Protein phosphatase</keyword>
<organism evidence="15 16">
    <name type="scientific">Melopsittacus undulatus</name>
    <name type="common">Budgerigar</name>
    <name type="synonym">Psittacus undulatus</name>
    <dbReference type="NCBI Taxonomy" id="13146"/>
    <lineage>
        <taxon>Eukaryota</taxon>
        <taxon>Metazoa</taxon>
        <taxon>Chordata</taxon>
        <taxon>Craniata</taxon>
        <taxon>Vertebrata</taxon>
        <taxon>Euteleostomi</taxon>
        <taxon>Archelosauria</taxon>
        <taxon>Archosauria</taxon>
        <taxon>Dinosauria</taxon>
        <taxon>Saurischia</taxon>
        <taxon>Theropoda</taxon>
        <taxon>Coelurosauria</taxon>
        <taxon>Aves</taxon>
        <taxon>Neognathae</taxon>
        <taxon>Neoaves</taxon>
        <taxon>Telluraves</taxon>
        <taxon>Australaves</taxon>
        <taxon>Psittaciformes</taxon>
        <taxon>Psittaculidae</taxon>
        <taxon>Melopsittacus</taxon>
    </lineage>
</organism>
<dbReference type="GO" id="GO:0046872">
    <property type="term" value="F:metal ion binding"/>
    <property type="evidence" value="ECO:0007669"/>
    <property type="project" value="UniProtKB-KW"/>
</dbReference>
<comment type="subcellular location">
    <subcellularLocation>
        <location evidence="2">Cytoplasm</location>
        <location evidence="2">Cytoskeleton</location>
    </subcellularLocation>
</comment>
<evidence type="ECO:0000256" key="12">
    <source>
        <dbReference type="ARBA" id="ARBA00065213"/>
    </source>
</evidence>
<evidence type="ECO:0000256" key="13">
    <source>
        <dbReference type="RuleBase" id="RU004273"/>
    </source>
</evidence>
<dbReference type="InterPro" id="IPR036743">
    <property type="entry name" value="ARPC5_sf"/>
</dbReference>
<dbReference type="Gene3D" id="3.60.21.10">
    <property type="match status" value="1"/>
</dbReference>
<evidence type="ECO:0000256" key="10">
    <source>
        <dbReference type="ARBA" id="ARBA00038400"/>
    </source>
</evidence>
<dbReference type="CDD" id="cd07415">
    <property type="entry name" value="MPP_PP2A_PP4_PP6"/>
    <property type="match status" value="1"/>
</dbReference>
<comment type="subunit">
    <text evidence="12">Protein phosphatase 6 (PP6) holoenzyme is proposed to be a heterotrimeric complex formed by the catalytic subunit, a SAPS domain-containing subunit (PP6R) and an ankyrin repeat-domain containing regulatory subunit (ARS). Interacts with subunits PPP6R1, PPP6R2 and PPP6R3. Interacts with subunit ANKRD28. Interacts with IGBP1. Interacts with MAP3K7. Interacts with NFKBIE. Interacts with TRIM14 and WRNIP1; these interactions positively regulate the RIG-I signaling pathway.</text>
</comment>
<sequence>MAPLDLDKYVEIARLCKYLPENDLKRLCDYVCDLLLEESNVQPVSTPVTVCGDIHGQFYDLCELFRTGGQVPDTNYIFMGDFVDRGYYSLETFTYLLALKAKWPDRITLLRGNHESRQITQVYGFYDECQTKYGNANAWRYCTKVFDMLTIAALIDEQILCVHGGLSPDIKTLDQIRTIERNQEIPHKGAFCDLVWSDPEDVDTWAISPRGAGWLFGAKVTNEFVHINNLKLICRAHQLVHEGYKFMFDEKLVTVWSAPNYCYRCGNIASIMVFKDVNTREPKLFRAVPDSEHAVCLCRIALYRPAPHPSIHPSPGRVPPHQPAPGAASFARGRAPPVVPVPGWVRVRVRFRGGPRRSMARSTLSSRFRRLDIDQYDENRFVEEPEEAAAAEPDSGPEVEALLRQGDALRAFHTAIRSSPANMKNQAMKEQAQGTMLKVLTSFKSSEIEQAVNSLDRNGIDLLMKYIYKGFEKPTENSSAILLQWHEKALAVGGLGSIVRVLTARKTV</sequence>
<comment type="cofactor">
    <cofactor evidence="1">
        <name>Mn(2+)</name>
        <dbReference type="ChEBI" id="CHEBI:29035"/>
    </cofactor>
</comment>
<name>A0A8C6JG96_MELUD</name>
<dbReference type="Pfam" id="PF00149">
    <property type="entry name" value="Metallophos"/>
    <property type="match status" value="1"/>
</dbReference>
<protein>
    <recommendedName>
        <fullName evidence="13">Serine/threonine-protein phosphatase</fullName>
        <ecNumber evidence="13">3.1.3.16</ecNumber>
    </recommendedName>
</protein>
<keyword evidence="6 13" id="KW-0378">Hydrolase</keyword>
<dbReference type="InterPro" id="IPR006186">
    <property type="entry name" value="Ser/Thr-sp_prot-phosphatase"/>
</dbReference>
<dbReference type="PRINTS" id="PR00114">
    <property type="entry name" value="STPHPHTASE"/>
</dbReference>
<evidence type="ECO:0000256" key="7">
    <source>
        <dbReference type="ARBA" id="ARBA00022912"/>
    </source>
</evidence>
<keyword evidence="16" id="KW-1185">Reference proteome</keyword>
<evidence type="ECO:0000256" key="1">
    <source>
        <dbReference type="ARBA" id="ARBA00001936"/>
    </source>
</evidence>
<reference evidence="15" key="1">
    <citation type="submission" date="2020-03" db="EMBL/GenBank/DDBJ databases">
        <title>Melopsittacus undulatus (budgerigar) genome, bMelUnd1, maternal haplotype with Z.</title>
        <authorList>
            <person name="Gedman G."/>
            <person name="Mountcastle J."/>
            <person name="Haase B."/>
            <person name="Formenti G."/>
            <person name="Wright T."/>
            <person name="Apodaca J."/>
            <person name="Pelan S."/>
            <person name="Chow W."/>
            <person name="Rhie A."/>
            <person name="Howe K."/>
            <person name="Fedrigo O."/>
            <person name="Jarvis E.D."/>
        </authorList>
    </citation>
    <scope>NUCLEOTIDE SEQUENCE [LARGE SCALE GENOMIC DNA]</scope>
</reference>
<accession>A0A8C6JG96</accession>
<comment type="catalytic activity">
    <reaction evidence="13">
        <text>O-phospho-L-threonyl-[protein] + H2O = L-threonyl-[protein] + phosphate</text>
        <dbReference type="Rhea" id="RHEA:47004"/>
        <dbReference type="Rhea" id="RHEA-COMP:11060"/>
        <dbReference type="Rhea" id="RHEA-COMP:11605"/>
        <dbReference type="ChEBI" id="CHEBI:15377"/>
        <dbReference type="ChEBI" id="CHEBI:30013"/>
        <dbReference type="ChEBI" id="CHEBI:43474"/>
        <dbReference type="ChEBI" id="CHEBI:61977"/>
        <dbReference type="EC" id="3.1.3.16"/>
    </reaction>
</comment>
<keyword evidence="4" id="KW-0963">Cytoplasm</keyword>
<dbReference type="SUPFAM" id="SSF56300">
    <property type="entry name" value="Metallo-dependent phosphatases"/>
    <property type="match status" value="1"/>
</dbReference>
<dbReference type="EC" id="3.1.3.16" evidence="13"/>
<accession>A0A8V5GDV8</accession>
<dbReference type="InterPro" id="IPR047129">
    <property type="entry name" value="PPA2-like"/>
</dbReference>
<dbReference type="GO" id="GO:0004722">
    <property type="term" value="F:protein serine/threonine phosphatase activity"/>
    <property type="evidence" value="ECO:0007669"/>
    <property type="project" value="UniProtKB-EC"/>
</dbReference>
<dbReference type="InterPro" id="IPR004843">
    <property type="entry name" value="Calcineurin-like_PHP"/>
</dbReference>
<evidence type="ECO:0000313" key="15">
    <source>
        <dbReference type="Ensembl" id="ENSMUNP00000012220.2"/>
    </source>
</evidence>
<dbReference type="Ensembl" id="ENSMUNT00000014144.2">
    <property type="protein sequence ID" value="ENSMUNP00000012220.2"/>
    <property type="gene ID" value="ENSMUNG00000009614.2"/>
</dbReference>
<dbReference type="InterPro" id="IPR006789">
    <property type="entry name" value="ARPC5"/>
</dbReference>
<dbReference type="AlphaFoldDB" id="A0A8C6JG96"/>
<keyword evidence="8" id="KW-0464">Manganese</keyword>
<feature type="region of interest" description="Disordered" evidence="14">
    <location>
        <begin position="309"/>
        <end position="334"/>
    </location>
</feature>
<gene>
    <name evidence="15" type="primary">LOC101880640</name>
</gene>
<keyword evidence="9" id="KW-0206">Cytoskeleton</keyword>
<dbReference type="PANTHER" id="PTHR45619">
    <property type="entry name" value="SERINE/THREONINE-PROTEIN PHOSPHATASE PP2A-RELATED"/>
    <property type="match status" value="1"/>
</dbReference>
<keyword evidence="5" id="KW-0479">Metal-binding</keyword>
<dbReference type="FunFam" id="3.60.21.10:FF:000005">
    <property type="entry name" value="Serine/threonine-protein phosphatase"/>
    <property type="match status" value="1"/>
</dbReference>
<dbReference type="SMART" id="SM00156">
    <property type="entry name" value="PP2Ac"/>
    <property type="match status" value="1"/>
</dbReference>
<evidence type="ECO:0000256" key="14">
    <source>
        <dbReference type="SAM" id="MobiDB-lite"/>
    </source>
</evidence>
<dbReference type="FunFam" id="1.25.40.190:FF:000003">
    <property type="entry name" value="Actin-related protein 2/3 complex subunit 5"/>
    <property type="match status" value="1"/>
</dbReference>
<evidence type="ECO:0000256" key="9">
    <source>
        <dbReference type="ARBA" id="ARBA00023212"/>
    </source>
</evidence>
<evidence type="ECO:0000256" key="6">
    <source>
        <dbReference type="ARBA" id="ARBA00022801"/>
    </source>
</evidence>
<evidence type="ECO:0000313" key="16">
    <source>
        <dbReference type="Proteomes" id="UP000694405"/>
    </source>
</evidence>
<dbReference type="GO" id="GO:0030833">
    <property type="term" value="P:regulation of actin filament polymerization"/>
    <property type="evidence" value="ECO:0007669"/>
    <property type="project" value="InterPro"/>
</dbReference>
<comment type="function">
    <text evidence="11">Functions as a component of the Arp2/3 complex which is involved in regulation of actin polymerization and together with an activating nucleation-promoting factor (NPF) mediates the formation of branched actin networks.</text>
</comment>
<reference evidence="15" key="3">
    <citation type="submission" date="2025-09" db="UniProtKB">
        <authorList>
            <consortium name="Ensembl"/>
        </authorList>
    </citation>
    <scope>IDENTIFICATION</scope>
</reference>
<dbReference type="Gene3D" id="1.25.40.190">
    <property type="entry name" value="Actin-related protein 2/3 complex subunit 5"/>
    <property type="match status" value="1"/>
</dbReference>
<dbReference type="GO" id="GO:0005885">
    <property type="term" value="C:Arp2/3 protein complex"/>
    <property type="evidence" value="ECO:0007669"/>
    <property type="project" value="InterPro"/>
</dbReference>
<comment type="similarity">
    <text evidence="3">Belongs to the ARPC5 family.</text>
</comment>
<evidence type="ECO:0000256" key="11">
    <source>
        <dbReference type="ARBA" id="ARBA00060329"/>
    </source>
</evidence>
<dbReference type="GO" id="GO:0034314">
    <property type="term" value="P:Arp2/3 complex-mediated actin nucleation"/>
    <property type="evidence" value="ECO:0007669"/>
    <property type="project" value="InterPro"/>
</dbReference>
<dbReference type="Pfam" id="PF04699">
    <property type="entry name" value="P16-Arc"/>
    <property type="match status" value="1"/>
</dbReference>
<evidence type="ECO:0000256" key="2">
    <source>
        <dbReference type="ARBA" id="ARBA00004245"/>
    </source>
</evidence>